<feature type="region of interest" description="Disordered" evidence="1">
    <location>
        <begin position="113"/>
        <end position="133"/>
    </location>
</feature>
<organism evidence="2 3">
    <name type="scientific">Saccharothrix syringae</name>
    <name type="common">Nocardiopsis syringae</name>
    <dbReference type="NCBI Taxonomy" id="103733"/>
    <lineage>
        <taxon>Bacteria</taxon>
        <taxon>Bacillati</taxon>
        <taxon>Actinomycetota</taxon>
        <taxon>Actinomycetes</taxon>
        <taxon>Pseudonocardiales</taxon>
        <taxon>Pseudonocardiaceae</taxon>
        <taxon>Saccharothrix</taxon>
    </lineage>
</organism>
<dbReference type="AlphaFoldDB" id="A0A5Q0H1L4"/>
<gene>
    <name evidence="2" type="ORF">EKG83_23495</name>
</gene>
<reference evidence="3" key="1">
    <citation type="journal article" date="2021" name="Curr. Microbiol.">
        <title>Complete genome of nocamycin-producing strain Saccharothrix syringae NRRL B-16468 reveals the biosynthetic potential for secondary metabolites.</title>
        <authorList>
            <person name="Mo X."/>
            <person name="Yang S."/>
        </authorList>
    </citation>
    <scope>NUCLEOTIDE SEQUENCE [LARGE SCALE GENOMIC DNA]</scope>
    <source>
        <strain evidence="3">ATCC 51364 / DSM 43886 / JCM 6844 / KCTC 9398 / NBRC 14523 / NRRL B-16468 / INA 2240</strain>
    </source>
</reference>
<protein>
    <submittedName>
        <fullName evidence="2">Uncharacterized protein</fullName>
    </submittedName>
</protein>
<proteinExistence type="predicted"/>
<evidence type="ECO:0000313" key="2">
    <source>
        <dbReference type="EMBL" id="QFZ19993.1"/>
    </source>
</evidence>
<dbReference type="KEGG" id="ssyi:EKG83_23495"/>
<keyword evidence="3" id="KW-1185">Reference proteome</keyword>
<evidence type="ECO:0000313" key="3">
    <source>
        <dbReference type="Proteomes" id="UP000325787"/>
    </source>
</evidence>
<name>A0A5Q0H1L4_SACSY</name>
<dbReference type="Proteomes" id="UP000325787">
    <property type="component" value="Chromosome"/>
</dbReference>
<sequence>MTLRVVGTATLTVDAPATACEPTPLLFTGTRTVRLVVAGTDRVYLRCVDFALTAQHPDLGAVALGLPGRAQSPDSVLTKDADGRLVETWLQSFALTVGDGASTLATAEPGQWTAHHTRYPPPEVTAEPDGTTSGGAVYTLAAPIRLGAPDDPGTSYGVLEDFHPRQGLSA</sequence>
<dbReference type="EMBL" id="CP034550">
    <property type="protein sequence ID" value="QFZ19993.1"/>
    <property type="molecule type" value="Genomic_DNA"/>
</dbReference>
<evidence type="ECO:0000256" key="1">
    <source>
        <dbReference type="SAM" id="MobiDB-lite"/>
    </source>
</evidence>
<accession>A0A5Q0H1L4</accession>